<evidence type="ECO:0000313" key="2">
    <source>
        <dbReference type="EMBL" id="KID41172.1"/>
    </source>
</evidence>
<sequence>MKKNAFTSRISLLWTAMAMILFGTSVVEGIQEIIYGFPIGWIDWILIILSAICIVVWAVSLFIKNPTMAIAGEITQKQRVWGGVVTLIVFLLVIIGISHLSVMWTDLILILGFIGFLLNEVWTFKK</sequence>
<dbReference type="AlphaFoldDB" id="A0A0C1PKC6"/>
<keyword evidence="1" id="KW-0812">Transmembrane</keyword>
<dbReference type="RefSeq" id="WP_039145141.1">
    <property type="nucleotide sequence ID" value="NZ_JOJZ01000024.1"/>
</dbReference>
<dbReference type="Proteomes" id="UP000031397">
    <property type="component" value="Unassembled WGS sequence"/>
</dbReference>
<feature type="transmembrane region" description="Helical" evidence="1">
    <location>
        <begin position="39"/>
        <end position="59"/>
    </location>
</feature>
<feature type="transmembrane region" description="Helical" evidence="1">
    <location>
        <begin position="107"/>
        <end position="124"/>
    </location>
</feature>
<keyword evidence="3" id="KW-1185">Reference proteome</keyword>
<dbReference type="GeneID" id="74913975"/>
<proteinExistence type="predicted"/>
<dbReference type="PATRIC" id="fig|1614.7.peg.1257"/>
<feature type="transmembrane region" description="Helical" evidence="1">
    <location>
        <begin position="80"/>
        <end position="101"/>
    </location>
</feature>
<evidence type="ECO:0000313" key="3">
    <source>
        <dbReference type="Proteomes" id="UP000031397"/>
    </source>
</evidence>
<dbReference type="EMBL" id="JOJZ01000024">
    <property type="protein sequence ID" value="KID41172.1"/>
    <property type="molecule type" value="Genomic_DNA"/>
</dbReference>
<reference evidence="2 3" key="1">
    <citation type="submission" date="2014-06" db="EMBL/GenBank/DDBJ databases">
        <title>Functional and comparative genomic analyses of the Drosophila gut microbiota identify candidate symbiosis factors.</title>
        <authorList>
            <person name="Newell P.D."/>
            <person name="Chaston J.M."/>
            <person name="Douglas A.E."/>
        </authorList>
    </citation>
    <scope>NUCLEOTIDE SEQUENCE [LARGE SCALE GENOMIC DNA]</scope>
    <source>
        <strain evidence="2 3">DmCS_002</strain>
    </source>
</reference>
<protein>
    <submittedName>
        <fullName evidence="2">Uncharacterized protein</fullName>
    </submittedName>
</protein>
<name>A0A0C1PKC6_9LACO</name>
<accession>A0A0C1PKC6</accession>
<gene>
    <name evidence="2" type="ORF">LfDm3_1318</name>
</gene>
<evidence type="ECO:0000256" key="1">
    <source>
        <dbReference type="SAM" id="Phobius"/>
    </source>
</evidence>
<organism evidence="2 3">
    <name type="scientific">Fructilactobacillus fructivorans</name>
    <dbReference type="NCBI Taxonomy" id="1614"/>
    <lineage>
        <taxon>Bacteria</taxon>
        <taxon>Bacillati</taxon>
        <taxon>Bacillota</taxon>
        <taxon>Bacilli</taxon>
        <taxon>Lactobacillales</taxon>
        <taxon>Lactobacillaceae</taxon>
        <taxon>Fructilactobacillus</taxon>
    </lineage>
</organism>
<keyword evidence="1" id="KW-0472">Membrane</keyword>
<keyword evidence="1" id="KW-1133">Transmembrane helix</keyword>
<comment type="caution">
    <text evidence="2">The sequence shown here is derived from an EMBL/GenBank/DDBJ whole genome shotgun (WGS) entry which is preliminary data.</text>
</comment>